<sequence>MNLTQAVFLQRVDNQIVRSIRSNKEVRVDSSLIVSEIVARTVFETRLTMELILRDLQYIDIDSLRNVNQGIRMCIDLIKPNPHIETYSIRIRQHCKNGTYYYGSEPLLVYIDLCIFVGSENGEWKEFNYSNKEVT</sequence>
<gene>
    <name evidence="1" type="primary">Cnig_chr_V.g21409</name>
    <name evidence="1" type="ORF">B9Z55_021409</name>
</gene>
<evidence type="ECO:0000313" key="1">
    <source>
        <dbReference type="EMBL" id="PIC30028.1"/>
    </source>
</evidence>
<dbReference type="EMBL" id="PDUG01000005">
    <property type="protein sequence ID" value="PIC30028.1"/>
    <property type="molecule type" value="Genomic_DNA"/>
</dbReference>
<evidence type="ECO:0008006" key="3">
    <source>
        <dbReference type="Google" id="ProtNLM"/>
    </source>
</evidence>
<dbReference type="AlphaFoldDB" id="A0A2G5TS01"/>
<proteinExistence type="predicted"/>
<reference evidence="2" key="1">
    <citation type="submission" date="2017-10" db="EMBL/GenBank/DDBJ databases">
        <title>Rapid genome shrinkage in a self-fertile nematode reveals novel sperm competition proteins.</title>
        <authorList>
            <person name="Yin D."/>
            <person name="Schwarz E.M."/>
            <person name="Thomas C.G."/>
            <person name="Felde R.L."/>
            <person name="Korf I.F."/>
            <person name="Cutter A.D."/>
            <person name="Schartner C.M."/>
            <person name="Ralston E.J."/>
            <person name="Meyer B.J."/>
            <person name="Haag E.S."/>
        </authorList>
    </citation>
    <scope>NUCLEOTIDE SEQUENCE [LARGE SCALE GENOMIC DNA]</scope>
    <source>
        <strain evidence="2">JU1422</strain>
    </source>
</reference>
<accession>A0A2G5TS01</accession>
<evidence type="ECO:0000313" key="2">
    <source>
        <dbReference type="Proteomes" id="UP000230233"/>
    </source>
</evidence>
<organism evidence="1 2">
    <name type="scientific">Caenorhabditis nigoni</name>
    <dbReference type="NCBI Taxonomy" id="1611254"/>
    <lineage>
        <taxon>Eukaryota</taxon>
        <taxon>Metazoa</taxon>
        <taxon>Ecdysozoa</taxon>
        <taxon>Nematoda</taxon>
        <taxon>Chromadorea</taxon>
        <taxon>Rhabditida</taxon>
        <taxon>Rhabditina</taxon>
        <taxon>Rhabditomorpha</taxon>
        <taxon>Rhabditoidea</taxon>
        <taxon>Rhabditidae</taxon>
        <taxon>Peloderinae</taxon>
        <taxon>Caenorhabditis</taxon>
    </lineage>
</organism>
<comment type="caution">
    <text evidence="1">The sequence shown here is derived from an EMBL/GenBank/DDBJ whole genome shotgun (WGS) entry which is preliminary data.</text>
</comment>
<keyword evidence="2" id="KW-1185">Reference proteome</keyword>
<dbReference type="Proteomes" id="UP000230233">
    <property type="component" value="Chromosome V"/>
</dbReference>
<protein>
    <recommendedName>
        <fullName evidence="3">DUF38 domain-containing protein</fullName>
    </recommendedName>
</protein>
<dbReference type="OrthoDB" id="5911267at2759"/>
<name>A0A2G5TS01_9PELO</name>